<dbReference type="Pfam" id="PF16363">
    <property type="entry name" value="GDP_Man_Dehyd"/>
    <property type="match status" value="1"/>
</dbReference>
<reference evidence="2 3" key="1">
    <citation type="submission" date="2018-07" db="EMBL/GenBank/DDBJ databases">
        <title>Genomic Encyclopedia of Type Strains, Phase III (KMG-III): the genomes of soil and plant-associated and newly described type strains.</title>
        <authorList>
            <person name="Whitman W."/>
        </authorList>
    </citation>
    <scope>NUCLEOTIDE SEQUENCE [LARGE SCALE GENOMIC DNA]</scope>
    <source>
        <strain evidence="2 3">CECT 7287</strain>
    </source>
</reference>
<evidence type="ECO:0000313" key="2">
    <source>
        <dbReference type="EMBL" id="RED83968.1"/>
    </source>
</evidence>
<dbReference type="InterPro" id="IPR016040">
    <property type="entry name" value="NAD(P)-bd_dom"/>
</dbReference>
<evidence type="ECO:0000313" key="3">
    <source>
        <dbReference type="Proteomes" id="UP000256977"/>
    </source>
</evidence>
<evidence type="ECO:0000259" key="1">
    <source>
        <dbReference type="Pfam" id="PF16363"/>
    </source>
</evidence>
<comment type="caution">
    <text evidence="2">The sequence shown here is derived from an EMBL/GenBank/DDBJ whole genome shotgun (WGS) entry which is preliminary data.</text>
</comment>
<dbReference type="Gene3D" id="3.40.50.720">
    <property type="entry name" value="NAD(P)-binding Rossmann-like Domain"/>
    <property type="match status" value="1"/>
</dbReference>
<organism evidence="2 3">
    <name type="scientific">Cohnella phaseoli</name>
    <dbReference type="NCBI Taxonomy" id="456490"/>
    <lineage>
        <taxon>Bacteria</taxon>
        <taxon>Bacillati</taxon>
        <taxon>Bacillota</taxon>
        <taxon>Bacilli</taxon>
        <taxon>Bacillales</taxon>
        <taxon>Paenibacillaceae</taxon>
        <taxon>Cohnella</taxon>
    </lineage>
</organism>
<feature type="domain" description="NAD(P)-binding" evidence="1">
    <location>
        <begin position="11"/>
        <end position="325"/>
    </location>
</feature>
<dbReference type="RefSeq" id="WP_116060603.1">
    <property type="nucleotide sequence ID" value="NZ_QRDZ01000007.1"/>
</dbReference>
<dbReference type="AlphaFoldDB" id="A0A3D9KC40"/>
<dbReference type="OrthoDB" id="9779041at2"/>
<dbReference type="CDD" id="cd05252">
    <property type="entry name" value="CDP_GD_SDR_e"/>
    <property type="match status" value="1"/>
</dbReference>
<keyword evidence="3" id="KW-1185">Reference proteome</keyword>
<dbReference type="InterPro" id="IPR036291">
    <property type="entry name" value="NAD(P)-bd_dom_sf"/>
</dbReference>
<protein>
    <submittedName>
        <fullName evidence="2">CDP-glucose 4,6-dehydratase</fullName>
    </submittedName>
</protein>
<dbReference type="InterPro" id="IPR013445">
    <property type="entry name" value="CDP_4_6_deHydtase"/>
</dbReference>
<gene>
    <name evidence="2" type="ORF">DFP98_10775</name>
</gene>
<dbReference type="EMBL" id="QRDZ01000007">
    <property type="protein sequence ID" value="RED83968.1"/>
    <property type="molecule type" value="Genomic_DNA"/>
</dbReference>
<name>A0A3D9KC40_9BACL</name>
<dbReference type="NCBIfam" id="TIGR02622">
    <property type="entry name" value="CDP_4_6_dhtase"/>
    <property type="match status" value="1"/>
</dbReference>
<accession>A0A3D9KC40</accession>
<dbReference type="SUPFAM" id="SSF51735">
    <property type="entry name" value="NAD(P)-binding Rossmann-fold domains"/>
    <property type="match status" value="1"/>
</dbReference>
<dbReference type="PANTHER" id="PTHR43000">
    <property type="entry name" value="DTDP-D-GLUCOSE 4,6-DEHYDRATASE-RELATED"/>
    <property type="match status" value="1"/>
</dbReference>
<dbReference type="Gene3D" id="3.90.25.10">
    <property type="entry name" value="UDP-galactose 4-epimerase, domain 1"/>
    <property type="match status" value="1"/>
</dbReference>
<dbReference type="Proteomes" id="UP000256977">
    <property type="component" value="Unassembled WGS sequence"/>
</dbReference>
<proteinExistence type="predicted"/>
<sequence>MEVFWRGRKVLITGHTGFVGSWLALTLIRQGAVVYGYALRPDTEPSLYSLGGIDQLLTDNYGDVRNLDDLKKTMFQADPEVVFHLAAQPLVRRSYADPVSTFATNVMGTVNLLESVRRCPSVRAVVVATTDKVYENREWIWGYRENERLGGKDPYSASKACAELATHAYSESFFPAGRYKEHGVAVATARAGNIIGGGDWSEDRLVPDCLQALQQGSEMTLRHPHATRPWQHVLAPVEGYMRLAECLYKEGPAYGGAWNFGPDDRDVQTVGHVAERLRQLWGAGEGLLTFDMGKPGWPEAQALKLDSSKAAIRLGWRPRWDLHTALLKTVEWHKAYLQGANVAELCLRQIAEYEEGEAR</sequence>